<dbReference type="EMBL" id="BAZW01000001">
    <property type="protein sequence ID" value="GAO28190.1"/>
    <property type="molecule type" value="Genomic_DNA"/>
</dbReference>
<feature type="binding site" evidence="3">
    <location>
        <position position="13"/>
    </location>
    <ligand>
        <name>Mg(2+)</name>
        <dbReference type="ChEBI" id="CHEBI:18420"/>
        <label>1</label>
        <note>catalytic</note>
    </ligand>
</feature>
<evidence type="ECO:0000313" key="5">
    <source>
        <dbReference type="Proteomes" id="UP000032900"/>
    </source>
</evidence>
<keyword evidence="2 3" id="KW-0460">Magnesium</keyword>
<dbReference type="Pfam" id="PF00459">
    <property type="entry name" value="Inositol_P"/>
    <property type="match status" value="1"/>
</dbReference>
<evidence type="ECO:0000256" key="3">
    <source>
        <dbReference type="PIRSR" id="PIRSR600760-2"/>
    </source>
</evidence>
<dbReference type="PROSITE" id="PS00630">
    <property type="entry name" value="IMP_2"/>
    <property type="match status" value="1"/>
</dbReference>
<protein>
    <submittedName>
        <fullName evidence="4">Inositol-1-monophosphatase</fullName>
    </submittedName>
</protein>
<dbReference type="GO" id="GO:0006020">
    <property type="term" value="P:inositol metabolic process"/>
    <property type="evidence" value="ECO:0007669"/>
    <property type="project" value="TreeGrafter"/>
</dbReference>
<dbReference type="GO" id="GO:0046872">
    <property type="term" value="F:metal ion binding"/>
    <property type="evidence" value="ECO:0007669"/>
    <property type="project" value="UniProtKB-KW"/>
</dbReference>
<comment type="caution">
    <text evidence="4">The sequence shown here is derived from an EMBL/GenBank/DDBJ whole genome shotgun (WGS) entry which is preliminary data.</text>
</comment>
<evidence type="ECO:0000256" key="1">
    <source>
        <dbReference type="ARBA" id="ARBA00022723"/>
    </source>
</evidence>
<keyword evidence="1 3" id="KW-0479">Metal-binding</keyword>
<organism evidence="4 5">
    <name type="scientific">Geofilum rubicundum JCM 15548</name>
    <dbReference type="NCBI Taxonomy" id="1236989"/>
    <lineage>
        <taxon>Bacteria</taxon>
        <taxon>Pseudomonadati</taxon>
        <taxon>Bacteroidota</taxon>
        <taxon>Bacteroidia</taxon>
        <taxon>Marinilabiliales</taxon>
        <taxon>Marinilabiliaceae</taxon>
        <taxon>Geofilum</taxon>
    </lineage>
</organism>
<dbReference type="PANTHER" id="PTHR20854">
    <property type="entry name" value="INOSITOL MONOPHOSPHATASE"/>
    <property type="match status" value="1"/>
</dbReference>
<dbReference type="AlphaFoldDB" id="A0A0E9LTK0"/>
<keyword evidence="5" id="KW-1185">Reference proteome</keyword>
<accession>A0A0E9LTK0</accession>
<dbReference type="SUPFAM" id="SSF56655">
    <property type="entry name" value="Carbohydrate phosphatase"/>
    <property type="match status" value="1"/>
</dbReference>
<dbReference type="PANTHER" id="PTHR20854:SF4">
    <property type="entry name" value="INOSITOL-1-MONOPHOSPHATASE-RELATED"/>
    <property type="match status" value="1"/>
</dbReference>
<dbReference type="Proteomes" id="UP000032900">
    <property type="component" value="Unassembled WGS sequence"/>
</dbReference>
<comment type="cofactor">
    <cofactor evidence="3">
        <name>Mg(2+)</name>
        <dbReference type="ChEBI" id="CHEBI:18420"/>
    </cofactor>
</comment>
<gene>
    <name evidence="4" type="ORF">JCM15548_256</name>
</gene>
<dbReference type="GO" id="GO:0007165">
    <property type="term" value="P:signal transduction"/>
    <property type="evidence" value="ECO:0007669"/>
    <property type="project" value="TreeGrafter"/>
</dbReference>
<sequence>MDAFYEYDLKPWDVAAGALIIQEAGGKISDFHGGNNYLYGREIIASNSLVFDEFLTKVSKFLK</sequence>
<dbReference type="InterPro" id="IPR020550">
    <property type="entry name" value="Inositol_monophosphatase_CS"/>
</dbReference>
<reference evidence="4 5" key="1">
    <citation type="journal article" date="2015" name="Microbes Environ.">
        <title>Distribution and evolution of nitrogen fixation genes in the phylum bacteroidetes.</title>
        <authorList>
            <person name="Inoue J."/>
            <person name="Oshima K."/>
            <person name="Suda W."/>
            <person name="Sakamoto M."/>
            <person name="Iino T."/>
            <person name="Noda S."/>
            <person name="Hongoh Y."/>
            <person name="Hattori M."/>
            <person name="Ohkuma M."/>
        </authorList>
    </citation>
    <scope>NUCLEOTIDE SEQUENCE [LARGE SCALE GENOMIC DNA]</scope>
    <source>
        <strain evidence="4">JCM 15548</strain>
    </source>
</reference>
<dbReference type="InterPro" id="IPR000760">
    <property type="entry name" value="Inositol_monophosphatase-like"/>
</dbReference>
<dbReference type="Gene3D" id="3.40.190.80">
    <property type="match status" value="1"/>
</dbReference>
<proteinExistence type="predicted"/>
<dbReference type="STRING" id="1236989.JCM15548_256"/>
<evidence type="ECO:0000256" key="2">
    <source>
        <dbReference type="ARBA" id="ARBA00022842"/>
    </source>
</evidence>
<name>A0A0E9LTK0_9BACT</name>
<dbReference type="GO" id="GO:0008934">
    <property type="term" value="F:inositol monophosphate 1-phosphatase activity"/>
    <property type="evidence" value="ECO:0007669"/>
    <property type="project" value="TreeGrafter"/>
</dbReference>
<dbReference type="GO" id="GO:0046854">
    <property type="term" value="P:phosphatidylinositol phosphate biosynthetic process"/>
    <property type="evidence" value="ECO:0007669"/>
    <property type="project" value="InterPro"/>
</dbReference>
<evidence type="ECO:0000313" key="4">
    <source>
        <dbReference type="EMBL" id="GAO28190.1"/>
    </source>
</evidence>